<gene>
    <name evidence="4" type="ORF">I6H06_02220</name>
    <name evidence="5" type="ORF">NFI99_02585</name>
</gene>
<dbReference type="InterPro" id="IPR058852">
    <property type="entry name" value="HTH_77"/>
</dbReference>
<dbReference type="Pfam" id="PF00486">
    <property type="entry name" value="Trans_reg_C"/>
    <property type="match status" value="1"/>
</dbReference>
<evidence type="ECO:0000313" key="4">
    <source>
        <dbReference type="EMBL" id="QPQ90592.1"/>
    </source>
</evidence>
<dbReference type="AlphaFoldDB" id="A0AAQ0BT09"/>
<evidence type="ECO:0000256" key="1">
    <source>
        <dbReference type="ARBA" id="ARBA00023125"/>
    </source>
</evidence>
<dbReference type="InterPro" id="IPR036388">
    <property type="entry name" value="WH-like_DNA-bd_sf"/>
</dbReference>
<dbReference type="PROSITE" id="PS51755">
    <property type="entry name" value="OMPR_PHOB"/>
    <property type="match status" value="1"/>
</dbReference>
<dbReference type="RefSeq" id="WP_012733356.1">
    <property type="nucleotide sequence ID" value="NZ_CP021075.1"/>
</dbReference>
<dbReference type="InterPro" id="IPR001867">
    <property type="entry name" value="OmpR/PhoB-type_DNA-bd"/>
</dbReference>
<evidence type="ECO:0000313" key="7">
    <source>
        <dbReference type="Proteomes" id="UP001056386"/>
    </source>
</evidence>
<dbReference type="PANTHER" id="PTHR47691">
    <property type="entry name" value="REGULATOR-RELATED"/>
    <property type="match status" value="1"/>
</dbReference>
<dbReference type="GO" id="GO:0000160">
    <property type="term" value="P:phosphorelay signal transduction system"/>
    <property type="evidence" value="ECO:0007669"/>
    <property type="project" value="InterPro"/>
</dbReference>
<dbReference type="EMBL" id="CP065600">
    <property type="protein sequence ID" value="QPQ90592.1"/>
    <property type="molecule type" value="Genomic_DNA"/>
</dbReference>
<dbReference type="SUPFAM" id="SSF52540">
    <property type="entry name" value="P-loop containing nucleoside triphosphate hydrolases"/>
    <property type="match status" value="1"/>
</dbReference>
<dbReference type="GO" id="GO:0006355">
    <property type="term" value="P:regulation of DNA-templated transcription"/>
    <property type="evidence" value="ECO:0007669"/>
    <property type="project" value="InterPro"/>
</dbReference>
<keyword evidence="1 2" id="KW-0238">DNA-binding</keyword>
<evidence type="ECO:0000259" key="3">
    <source>
        <dbReference type="PROSITE" id="PS51755"/>
    </source>
</evidence>
<protein>
    <submittedName>
        <fullName evidence="4">Winged helix-turn-helix domain-containing protein</fullName>
    </submittedName>
</protein>
<name>A0AAQ0BT09_BURGL</name>
<dbReference type="Pfam" id="PF25872">
    <property type="entry name" value="HTH_77"/>
    <property type="match status" value="1"/>
</dbReference>
<dbReference type="SMART" id="SM00862">
    <property type="entry name" value="Trans_reg_C"/>
    <property type="match status" value="1"/>
</dbReference>
<dbReference type="Proteomes" id="UP001056386">
    <property type="component" value="Chromosome 2"/>
</dbReference>
<dbReference type="CDD" id="cd00383">
    <property type="entry name" value="trans_reg_C"/>
    <property type="match status" value="1"/>
</dbReference>
<dbReference type="InterPro" id="IPR016032">
    <property type="entry name" value="Sig_transdc_resp-reg_C-effctor"/>
</dbReference>
<sequence length="979" mass="104738">MVQIGALHVDFERREVRRHGEGLRLSARAFDILDVLFRANGAVVSKDALLEAVWPNQIVEENRLQVHVAALRKALHADRELIRTITGRGYRLAVPAGPANPPAPLLPASGELPAGAGPLIGRDGDLDDVLARLAQSSVVTLVGAGGIGKTALALRVAQCLRDADSRARSQPRVRHVVFVELASADSREAVLATLAVALDPSAEPGPHDPLPLLAGLGEGTLLVLDNAEQVVGVVAWLVETLAAAVPGLRMLVTSREPLSIRAEAVHRVEPLAVPPADASLATLTDYGAVALFVQRARAIAPGSAPDGAAACAGDDASLRLVADICRRLDGLPLAIELAAARVATLGVDGVAARLDDRLDLLSGGLRLALPRHQTLRATFDWSYALLDHDARTLFRHLAFFAGSFTFDAVCAVATEPGMPIATAIKALAELSAKSLIAVEFHDAIALYRLTESTRAYAMEKLRDEGEVQRAARRHLRYLQRRIDESCCEARAGDHACRHAPCAGWCTAGPAPLDAARGIWDWAFSADGDPVLGVSLAGSLVGKLLDASLVAECRERAARALAALDALPEHTVDPLCEMRVCSAYATTLLLTGGEAGEAASLWRRVLARAESHRDEGFATRALWGLWNAAMAAGDIHASLRFATHFESRALASGSRWQVLCAGTTLAASLHCFGEHRQARERLERLLVQLDALGDGERAEGGPAVDPRIVGTGTLARIAWIQGETALAWRLAERALSHVRADLPEPSLCHLLAVVVVPLALACGEIEAAARHLALLRSQAALNRFDGWRDYGECLAGLLEMRTGQPREGLARLEACLGRLATRGMKRLMAPLVAACAEALTAAGRFEAAREWLDQAQRHGEVYGDQGFAAELLRARGLVEIARARRHGTPAAVAAARRHLHEARELAREQGAHLFELRAVLDLGESLRDAPDFGQQMREWLLPFRALLARTGMSLRVPEAARLAALCDALRAHDAQAVEPA</sequence>
<feature type="DNA-binding region" description="OmpR/PhoB-type" evidence="2">
    <location>
        <begin position="1"/>
        <end position="94"/>
    </location>
</feature>
<evidence type="ECO:0000313" key="5">
    <source>
        <dbReference type="EMBL" id="USS43378.1"/>
    </source>
</evidence>
<evidence type="ECO:0000313" key="6">
    <source>
        <dbReference type="Proteomes" id="UP000594892"/>
    </source>
</evidence>
<dbReference type="PANTHER" id="PTHR47691:SF3">
    <property type="entry name" value="HTH-TYPE TRANSCRIPTIONAL REGULATOR RV0890C-RELATED"/>
    <property type="match status" value="1"/>
</dbReference>
<keyword evidence="7" id="KW-1185">Reference proteome</keyword>
<accession>A0AAQ0BT09</accession>
<feature type="domain" description="OmpR/PhoB-type" evidence="3">
    <location>
        <begin position="1"/>
        <end position="94"/>
    </location>
</feature>
<dbReference type="Gene3D" id="1.10.10.10">
    <property type="entry name" value="Winged helix-like DNA-binding domain superfamily/Winged helix DNA-binding domain"/>
    <property type="match status" value="1"/>
</dbReference>
<dbReference type="Gene3D" id="3.40.50.300">
    <property type="entry name" value="P-loop containing nucleotide triphosphate hydrolases"/>
    <property type="match status" value="1"/>
</dbReference>
<dbReference type="SUPFAM" id="SSF46894">
    <property type="entry name" value="C-terminal effector domain of the bipartite response regulators"/>
    <property type="match status" value="1"/>
</dbReference>
<dbReference type="GO" id="GO:0003677">
    <property type="term" value="F:DNA binding"/>
    <property type="evidence" value="ECO:0007669"/>
    <property type="project" value="UniProtKB-UniRule"/>
</dbReference>
<dbReference type="Proteomes" id="UP000594892">
    <property type="component" value="Chromosome 1"/>
</dbReference>
<dbReference type="InterPro" id="IPR027417">
    <property type="entry name" value="P-loop_NTPase"/>
</dbReference>
<dbReference type="EMBL" id="CP099583">
    <property type="protein sequence ID" value="USS43378.1"/>
    <property type="molecule type" value="Genomic_DNA"/>
</dbReference>
<evidence type="ECO:0000256" key="2">
    <source>
        <dbReference type="PROSITE-ProRule" id="PRU01091"/>
    </source>
</evidence>
<organism evidence="4 6">
    <name type="scientific">Burkholderia glumae</name>
    <name type="common">Pseudomonas glumae</name>
    <dbReference type="NCBI Taxonomy" id="337"/>
    <lineage>
        <taxon>Bacteria</taxon>
        <taxon>Pseudomonadati</taxon>
        <taxon>Pseudomonadota</taxon>
        <taxon>Betaproteobacteria</taxon>
        <taxon>Burkholderiales</taxon>
        <taxon>Burkholderiaceae</taxon>
        <taxon>Burkholderia</taxon>
    </lineage>
</organism>
<reference evidence="4 6" key="1">
    <citation type="submission" date="2020-12" db="EMBL/GenBank/DDBJ databases">
        <title>FDA dAtabase for Regulatory Grade micrObial Sequences (FDA-ARGOS): Supporting development and validation of Infectious Disease Dx tests.</title>
        <authorList>
            <person name="Minogue T."/>
            <person name="Wolcott M."/>
            <person name="Wasieloski L."/>
            <person name="Aguilar W."/>
            <person name="Moore D."/>
            <person name="Jaissle J."/>
            <person name="Tallon L."/>
            <person name="Sadzewicz L."/>
            <person name="Zhao X."/>
            <person name="Boylan J."/>
            <person name="Ott S."/>
            <person name="Bowen H."/>
            <person name="Vavikolanu K."/>
            <person name="Mehta A."/>
            <person name="Aluvathingal J."/>
            <person name="Nadendla S."/>
            <person name="Yan Y."/>
            <person name="Sichtig H."/>
        </authorList>
    </citation>
    <scope>NUCLEOTIDE SEQUENCE [LARGE SCALE GENOMIC DNA]</scope>
    <source>
        <strain evidence="4 6">FDAARGOS_949</strain>
    </source>
</reference>
<reference evidence="5" key="2">
    <citation type="submission" date="2022-06" db="EMBL/GenBank/DDBJ databases">
        <title>Draft genome sequence of Burkholderia glumae strain GR20004 isolated from rice panicle showing bacterial panicle blight.</title>
        <authorList>
            <person name="Choi S.Y."/>
            <person name="Lee Y.H."/>
        </authorList>
    </citation>
    <scope>NUCLEOTIDE SEQUENCE</scope>
    <source>
        <strain evidence="5">GR20004</strain>
    </source>
</reference>
<dbReference type="GeneID" id="45695355"/>
<proteinExistence type="predicted"/>